<feature type="region of interest" description="Disordered" evidence="1">
    <location>
        <begin position="250"/>
        <end position="282"/>
    </location>
</feature>
<name>A0A813K8L2_POLGL</name>
<feature type="region of interest" description="Disordered" evidence="1">
    <location>
        <begin position="333"/>
        <end position="430"/>
    </location>
</feature>
<comment type="caution">
    <text evidence="2">The sequence shown here is derived from an EMBL/GenBank/DDBJ whole genome shotgun (WGS) entry which is preliminary data.</text>
</comment>
<evidence type="ECO:0000313" key="3">
    <source>
        <dbReference type="Proteomes" id="UP000626109"/>
    </source>
</evidence>
<dbReference type="EMBL" id="CAJNNW010028777">
    <property type="protein sequence ID" value="CAE8697588.1"/>
    <property type="molecule type" value="Genomic_DNA"/>
</dbReference>
<organism evidence="2 3">
    <name type="scientific">Polarella glacialis</name>
    <name type="common">Dinoflagellate</name>
    <dbReference type="NCBI Taxonomy" id="89957"/>
    <lineage>
        <taxon>Eukaryota</taxon>
        <taxon>Sar</taxon>
        <taxon>Alveolata</taxon>
        <taxon>Dinophyceae</taxon>
        <taxon>Suessiales</taxon>
        <taxon>Suessiaceae</taxon>
        <taxon>Polarella</taxon>
    </lineage>
</organism>
<feature type="compositionally biased region" description="Low complexity" evidence="1">
    <location>
        <begin position="253"/>
        <end position="280"/>
    </location>
</feature>
<evidence type="ECO:0000313" key="2">
    <source>
        <dbReference type="EMBL" id="CAE8697588.1"/>
    </source>
</evidence>
<proteinExistence type="predicted"/>
<feature type="non-terminal residue" evidence="2">
    <location>
        <position position="509"/>
    </location>
</feature>
<protein>
    <submittedName>
        <fullName evidence="2">Uncharacterized protein</fullName>
    </submittedName>
</protein>
<dbReference type="PANTHER" id="PTHR33995:SF8">
    <property type="entry name" value="PRION-LIKE-(Q_N-RICH)-DOMAIN-BEARING PROTEIN"/>
    <property type="match status" value="1"/>
</dbReference>
<gene>
    <name evidence="2" type="ORF">PGLA2088_LOCUS30368</name>
</gene>
<dbReference type="PANTHER" id="PTHR33995">
    <property type="entry name" value="PROTEIN CBG18546"/>
    <property type="match status" value="1"/>
</dbReference>
<reference evidence="2" key="1">
    <citation type="submission" date="2021-02" db="EMBL/GenBank/DDBJ databases">
        <authorList>
            <person name="Dougan E. K."/>
            <person name="Rhodes N."/>
            <person name="Thang M."/>
            <person name="Chan C."/>
        </authorList>
    </citation>
    <scope>NUCLEOTIDE SEQUENCE</scope>
</reference>
<feature type="compositionally biased region" description="Low complexity" evidence="1">
    <location>
        <begin position="395"/>
        <end position="416"/>
    </location>
</feature>
<dbReference type="Proteomes" id="UP000626109">
    <property type="component" value="Unassembled WGS sequence"/>
</dbReference>
<sequence>TGIDQGRTYWRTRAAALPPLPPGLREQPEGQVEVPLPTSEAARLECLRDLARTIQGGGIVVLGRRRLYPLRTDLEDVGSGEGGATATLGGSPGKVGSDVCRAALQALSESLRMELLDQGYGLSAMGIPLATIPRRCTLGVEAEDAQEEELTATAARRTTPKFVDEAALHALALEAAAHISVSPGIQVAVDRGLEPLLLQPTFAVCIGGGQVRVLTFAFVGGPVTGDRPDRKRTPFALRMATDDLVAAAAGRRNNSNNSSNNNSNNNNDNDNNSSNNNNSSRASPTAWLRYAAHAVGPSANTTLDLIVSLEEELFAANEDGDWQKLAAVEPPPDLAREEQQHQQHQQQEQQQHQQHHHQQQEHQKQQPDPALEECSAGAKSQEDVVQEMRQRQQHRQQQQQQQQPQQQPQQQRQQQQDLRLRFGSGSEVSRSRIYSEGWGDHTDTSEAHGGVPAQPVSIIQPGRLLLRLALGGTQQLTKSCMPTRQEVHRLTARIPHDSPSMGTYGLDGL</sequence>
<dbReference type="AlphaFoldDB" id="A0A813K8L2"/>
<evidence type="ECO:0000256" key="1">
    <source>
        <dbReference type="SAM" id="MobiDB-lite"/>
    </source>
</evidence>
<accession>A0A813K8L2</accession>
<feature type="compositionally biased region" description="Low complexity" evidence="1">
    <location>
        <begin position="342"/>
        <end position="352"/>
    </location>
</feature>
<feature type="compositionally biased region" description="Basic and acidic residues" evidence="1">
    <location>
        <begin position="380"/>
        <end position="390"/>
    </location>
</feature>